<gene>
    <name evidence="2" type="ORF">CC78DRAFT_538064</name>
</gene>
<dbReference type="InterPro" id="IPR058940">
    <property type="entry name" value="mS26_fungi"/>
</dbReference>
<dbReference type="Proteomes" id="UP000800093">
    <property type="component" value="Unassembled WGS sequence"/>
</dbReference>
<protein>
    <submittedName>
        <fullName evidence="2">Uncharacterized protein</fullName>
    </submittedName>
</protein>
<keyword evidence="3" id="KW-1185">Reference proteome</keyword>
<accession>A0A9P4N4B1</accession>
<sequence>MPPRTAVRFAWSSKKSFAQVNSALCARSFTSTSPSLALGPESPSYIEVPKPLQPTYPPKPRIKGVLPVPRDVFDTRSKVPKESDEFIKAATRDKRDVRLPPIHSRDAEYQLYKRRLAEARKTAFRQGVKELHERKTTTDARQSARLAALRAEKRALAMAPPRGVDVLTAASTSKNLRDFLESKLPSTSRSHITEGRRRAYERRMAKRASTRQARLHDLYINAREFIVDEEQLDEAIDKEFGTEDAPVGWDNTGKKVVNGENRSPWRGPVPEGVSDLLQKLRTGEGVDLAERRMKKIAEELTGGKM</sequence>
<name>A0A9P4N4B1_9PLEO</name>
<dbReference type="AlphaFoldDB" id="A0A9P4N4B1"/>
<proteinExistence type="predicted"/>
<dbReference type="CDD" id="cd23703">
    <property type="entry name" value="mS26_PET12"/>
    <property type="match status" value="1"/>
</dbReference>
<comment type="caution">
    <text evidence="2">The sequence shown here is derived from an EMBL/GenBank/DDBJ whole genome shotgun (WGS) entry which is preliminary data.</text>
</comment>
<dbReference type="OrthoDB" id="5223508at2759"/>
<dbReference type="EMBL" id="ML986787">
    <property type="protein sequence ID" value="KAF2258071.1"/>
    <property type="molecule type" value="Genomic_DNA"/>
</dbReference>
<reference evidence="3" key="1">
    <citation type="journal article" date="2020" name="Stud. Mycol.">
        <title>101 Dothideomycetes genomes: A test case for predicting lifestyles and emergence of pathogens.</title>
        <authorList>
            <person name="Haridas S."/>
            <person name="Albert R."/>
            <person name="Binder M."/>
            <person name="Bloem J."/>
            <person name="LaButti K."/>
            <person name="Salamov A."/>
            <person name="Andreopoulos B."/>
            <person name="Baker S."/>
            <person name="Barry K."/>
            <person name="Bills G."/>
            <person name="Bluhm B."/>
            <person name="Cannon C."/>
            <person name="Castanera R."/>
            <person name="Culley D."/>
            <person name="Daum C."/>
            <person name="Ezra D."/>
            <person name="Gonzalez J."/>
            <person name="Henrissat B."/>
            <person name="Kuo A."/>
            <person name="Liang C."/>
            <person name="Lipzen A."/>
            <person name="Lutzoni F."/>
            <person name="Magnuson J."/>
            <person name="Mondo S."/>
            <person name="Nolan M."/>
            <person name="Ohm R."/>
            <person name="Pangilinan J."/>
            <person name="Park H.-J."/>
            <person name="Ramirez L."/>
            <person name="Alfaro M."/>
            <person name="Sun H."/>
            <person name="Tritt A."/>
            <person name="Yoshinaga Y."/>
            <person name="Zwiers L.-H."/>
            <person name="Turgeon B."/>
            <person name="Goodwin S."/>
            <person name="Spatafora J."/>
            <person name="Crous P."/>
            <person name="Grigoriev I."/>
        </authorList>
    </citation>
    <scope>NUCLEOTIDE SEQUENCE [LARGE SCALE GENOMIC DNA]</scope>
    <source>
        <strain evidence="3">CBS 304.66</strain>
    </source>
</reference>
<evidence type="ECO:0000313" key="3">
    <source>
        <dbReference type="Proteomes" id="UP000800093"/>
    </source>
</evidence>
<evidence type="ECO:0000256" key="1">
    <source>
        <dbReference type="SAM" id="MobiDB-lite"/>
    </source>
</evidence>
<evidence type="ECO:0000313" key="2">
    <source>
        <dbReference type="EMBL" id="KAF2258071.1"/>
    </source>
</evidence>
<dbReference type="Pfam" id="PF26163">
    <property type="entry name" value="mS26"/>
    <property type="match status" value="1"/>
</dbReference>
<feature type="region of interest" description="Disordered" evidence="1">
    <location>
        <begin position="243"/>
        <end position="270"/>
    </location>
</feature>
<organism evidence="2 3">
    <name type="scientific">Lojkania enalia</name>
    <dbReference type="NCBI Taxonomy" id="147567"/>
    <lineage>
        <taxon>Eukaryota</taxon>
        <taxon>Fungi</taxon>
        <taxon>Dikarya</taxon>
        <taxon>Ascomycota</taxon>
        <taxon>Pezizomycotina</taxon>
        <taxon>Dothideomycetes</taxon>
        <taxon>Pleosporomycetidae</taxon>
        <taxon>Pleosporales</taxon>
        <taxon>Pleosporales incertae sedis</taxon>
        <taxon>Lojkania</taxon>
    </lineage>
</organism>